<evidence type="ECO:0000313" key="1">
    <source>
        <dbReference type="EMBL" id="GER26076.1"/>
    </source>
</evidence>
<proteinExistence type="predicted"/>
<dbReference type="EMBL" id="BKCP01000669">
    <property type="protein sequence ID" value="GER26076.1"/>
    <property type="molecule type" value="Genomic_DNA"/>
</dbReference>
<dbReference type="AlphaFoldDB" id="A0A5A7NZZ3"/>
<gene>
    <name evidence="1" type="ORF">STAS_01698</name>
</gene>
<reference evidence="2" key="1">
    <citation type="journal article" date="2019" name="Curr. Biol.">
        <title>Genome Sequence of Striga asiatica Provides Insight into the Evolution of Plant Parasitism.</title>
        <authorList>
            <person name="Yoshida S."/>
            <person name="Kim S."/>
            <person name="Wafula E.K."/>
            <person name="Tanskanen J."/>
            <person name="Kim Y.M."/>
            <person name="Honaas L."/>
            <person name="Yang Z."/>
            <person name="Spallek T."/>
            <person name="Conn C.E."/>
            <person name="Ichihashi Y."/>
            <person name="Cheong K."/>
            <person name="Cui S."/>
            <person name="Der J.P."/>
            <person name="Gundlach H."/>
            <person name="Jiao Y."/>
            <person name="Hori C."/>
            <person name="Ishida J.K."/>
            <person name="Kasahara H."/>
            <person name="Kiba T."/>
            <person name="Kim M.S."/>
            <person name="Koo N."/>
            <person name="Laohavisit A."/>
            <person name="Lee Y.H."/>
            <person name="Lumba S."/>
            <person name="McCourt P."/>
            <person name="Mortimer J.C."/>
            <person name="Mutuku J.M."/>
            <person name="Nomura T."/>
            <person name="Sasaki-Sekimoto Y."/>
            <person name="Seto Y."/>
            <person name="Wang Y."/>
            <person name="Wakatake T."/>
            <person name="Sakakibara H."/>
            <person name="Demura T."/>
            <person name="Yamaguchi S."/>
            <person name="Yoneyama K."/>
            <person name="Manabe R.I."/>
            <person name="Nelson D.C."/>
            <person name="Schulman A.H."/>
            <person name="Timko M.P."/>
            <person name="dePamphilis C.W."/>
            <person name="Choi D."/>
            <person name="Shirasu K."/>
        </authorList>
    </citation>
    <scope>NUCLEOTIDE SEQUENCE [LARGE SCALE GENOMIC DNA]</scope>
    <source>
        <strain evidence="2">cv. UVA1</strain>
    </source>
</reference>
<evidence type="ECO:0000313" key="2">
    <source>
        <dbReference type="Proteomes" id="UP000325081"/>
    </source>
</evidence>
<dbReference type="Proteomes" id="UP000325081">
    <property type="component" value="Unassembled WGS sequence"/>
</dbReference>
<name>A0A5A7NZZ3_STRAF</name>
<dbReference type="GO" id="GO:0003743">
    <property type="term" value="F:translation initiation factor activity"/>
    <property type="evidence" value="ECO:0007669"/>
    <property type="project" value="UniProtKB-KW"/>
</dbReference>
<keyword evidence="1" id="KW-0648">Protein biosynthesis</keyword>
<protein>
    <submittedName>
        <fullName evidence="1">Translation initiation factor IF-3</fullName>
    </submittedName>
</protein>
<keyword evidence="2" id="KW-1185">Reference proteome</keyword>
<sequence length="428" mass="47498">MGSQSRVTWSYEESREGHHLAARLILFDWPEFKFSMSDRRHRANFGWFELSLGRLDLLLIRPWVFFLMPPYRGAICLGFLACWRLASSRARREPLDFHLRQCTGVGALDEAEEDLEEVLEVAELSQGGDVAGKGLGVVLVDPQRRRVAALPVGLAGAANASEVADELQGLKWVIFPGELQALCEGLLRRVGDDVEEEVKARVSGREEGRREILGKAPGWQGSRDRRLVEVCHHEVHERISRGGGGDGGGGRGRLLVDLRRADERNCGGGRSHRERKSEKERLGIFYGELQRMRRLSVGGAIHIINDVEKSFCYIPLDPPQSPTDLKLGGGGGGGGGGGAVMHNIRRCHLSQRLHHRPNGLCHREQGHRLRELQFILLLLQIARSFSNVTSLRTTSWGKFRRTSASSALPHLDLSANNFTGDIPPKSGT</sequence>
<accession>A0A5A7NZZ3</accession>
<organism evidence="1 2">
    <name type="scientific">Striga asiatica</name>
    <name type="common">Asiatic witchweed</name>
    <name type="synonym">Buchnera asiatica</name>
    <dbReference type="NCBI Taxonomy" id="4170"/>
    <lineage>
        <taxon>Eukaryota</taxon>
        <taxon>Viridiplantae</taxon>
        <taxon>Streptophyta</taxon>
        <taxon>Embryophyta</taxon>
        <taxon>Tracheophyta</taxon>
        <taxon>Spermatophyta</taxon>
        <taxon>Magnoliopsida</taxon>
        <taxon>eudicotyledons</taxon>
        <taxon>Gunneridae</taxon>
        <taxon>Pentapetalae</taxon>
        <taxon>asterids</taxon>
        <taxon>lamiids</taxon>
        <taxon>Lamiales</taxon>
        <taxon>Orobanchaceae</taxon>
        <taxon>Buchnereae</taxon>
        <taxon>Striga</taxon>
    </lineage>
</organism>
<comment type="caution">
    <text evidence="1">The sequence shown here is derived from an EMBL/GenBank/DDBJ whole genome shotgun (WGS) entry which is preliminary data.</text>
</comment>
<keyword evidence="1" id="KW-0396">Initiation factor</keyword>